<feature type="region of interest" description="Disordered" evidence="8">
    <location>
        <begin position="143"/>
        <end position="276"/>
    </location>
</feature>
<evidence type="ECO:0000256" key="5">
    <source>
        <dbReference type="ARBA" id="ARBA00022692"/>
    </source>
</evidence>
<evidence type="ECO:0000256" key="8">
    <source>
        <dbReference type="SAM" id="MobiDB-lite"/>
    </source>
</evidence>
<keyword evidence="6 9" id="KW-1133">Transmembrane helix</keyword>
<dbReference type="Pfam" id="PF01699">
    <property type="entry name" value="Na_Ca_ex"/>
    <property type="match status" value="1"/>
</dbReference>
<evidence type="ECO:0000256" key="9">
    <source>
        <dbReference type="SAM" id="Phobius"/>
    </source>
</evidence>
<dbReference type="Proteomes" id="UP000079169">
    <property type="component" value="Unplaced"/>
</dbReference>
<dbReference type="PANTHER" id="PTHR10846">
    <property type="entry name" value="SODIUM/POTASSIUM/CALCIUM EXCHANGER"/>
    <property type="match status" value="1"/>
</dbReference>
<evidence type="ECO:0000259" key="11">
    <source>
        <dbReference type="Pfam" id="PF01699"/>
    </source>
</evidence>
<feature type="transmembrane region" description="Helical" evidence="9">
    <location>
        <begin position="422"/>
        <end position="441"/>
    </location>
</feature>
<evidence type="ECO:0000256" key="4">
    <source>
        <dbReference type="ARBA" id="ARBA00022568"/>
    </source>
</evidence>
<feature type="compositionally biased region" description="Basic and acidic residues" evidence="8">
    <location>
        <begin position="265"/>
        <end position="275"/>
    </location>
</feature>
<evidence type="ECO:0000256" key="2">
    <source>
        <dbReference type="ARBA" id="ARBA00005364"/>
    </source>
</evidence>
<feature type="chain" id="PRO_5018225916" evidence="10">
    <location>
        <begin position="26"/>
        <end position="523"/>
    </location>
</feature>
<dbReference type="KEGG" id="dci:103521092"/>
<keyword evidence="7 9" id="KW-0472">Membrane</keyword>
<feature type="compositionally biased region" description="Basic and acidic residues" evidence="8">
    <location>
        <begin position="155"/>
        <end position="250"/>
    </location>
</feature>
<feature type="signal peptide" evidence="10">
    <location>
        <begin position="1"/>
        <end position="25"/>
    </location>
</feature>
<evidence type="ECO:0000256" key="1">
    <source>
        <dbReference type="ARBA" id="ARBA00004141"/>
    </source>
</evidence>
<keyword evidence="3" id="KW-0050">Antiport</keyword>
<sequence length="523" mass="58390">MRLVSKLIFLYHTALLLIKLDIIRGFNFPTAAPRDKAAPQQAAARGLFNVTRLSLNPNLRHLYTKYYYYNKYVLNRQHGPPMWQQRRRPYFDAFLVKLIQSRRLPKRNERSDSSFRARKILHYNKYLNIYNWTDHTLDDSLDDYDEEEASNGTHGGEDSNRSHGGEDSNRSHGGEDSNRSHGGEDSNRSHGGEDSNRSHGGEDSNRSHGGEDSNRSHGGEDSNRSHGGEDSNRSHGGEDSNRSHVGEDSNRSWTSVPVWPTSQTEKPHGEVKKDPLFPPDPFTMEQKRNGAVILHILGVLYMFVALAVVCDEFFVPSLDVIIDRLQVQEDVAGATFMAAGGSAPELFTSVIVARSFCTSSASCTCTIVGSAVFNILFVIGVCGIFSRTVLTLTWWPLFRDCSFYSISLLILIAFFADNRIELHEAAILFSVYIAYVTFMKFNRQMEAWVKTLIGSDPKKVATSSDRLVPLGHQSAAQTLHEGTSITQSSSGTNNPSSQSALSAKNYRSCLVQLMVSTLDPLHD</sequence>
<dbReference type="Gene3D" id="1.20.1420.30">
    <property type="entry name" value="NCX, central ion-binding region"/>
    <property type="match status" value="1"/>
</dbReference>
<dbReference type="GO" id="GO:0005262">
    <property type="term" value="F:calcium channel activity"/>
    <property type="evidence" value="ECO:0007669"/>
    <property type="project" value="TreeGrafter"/>
</dbReference>
<dbReference type="RefSeq" id="XP_026687722.1">
    <property type="nucleotide sequence ID" value="XM_026831921.1"/>
</dbReference>
<dbReference type="GO" id="GO:0006874">
    <property type="term" value="P:intracellular calcium ion homeostasis"/>
    <property type="evidence" value="ECO:0007669"/>
    <property type="project" value="TreeGrafter"/>
</dbReference>
<feature type="transmembrane region" description="Helical" evidence="9">
    <location>
        <begin position="367"/>
        <end position="385"/>
    </location>
</feature>
<dbReference type="GeneID" id="103521092"/>
<protein>
    <submittedName>
        <fullName evidence="13">Sodium/potassium/calcium exchanger Nckx30C</fullName>
    </submittedName>
</protein>
<feature type="non-terminal residue" evidence="13">
    <location>
        <position position="523"/>
    </location>
</feature>
<comment type="similarity">
    <text evidence="2">Belongs to the Ca(2+):cation antiporter (CaCA) (TC 2.A.19) family. SLC24A subfamily.</text>
</comment>
<dbReference type="InterPro" id="IPR004837">
    <property type="entry name" value="NaCa_Exmemb"/>
</dbReference>
<dbReference type="InterPro" id="IPR044880">
    <property type="entry name" value="NCX_ion-bd_dom_sf"/>
</dbReference>
<dbReference type="PANTHER" id="PTHR10846:SF72">
    <property type="entry name" value="SODIUM_POTASSIUM_CALCIUM EXCHANGER NCKX30C"/>
    <property type="match status" value="1"/>
</dbReference>
<keyword evidence="10" id="KW-0732">Signal</keyword>
<evidence type="ECO:0000256" key="3">
    <source>
        <dbReference type="ARBA" id="ARBA00022449"/>
    </source>
</evidence>
<proteinExistence type="inferred from homology"/>
<feature type="transmembrane region" description="Helical" evidence="9">
    <location>
        <begin position="397"/>
        <end position="416"/>
    </location>
</feature>
<name>A0A3Q0JH09_DIACI</name>
<keyword evidence="4" id="KW-0813">Transport</keyword>
<evidence type="ECO:0000256" key="7">
    <source>
        <dbReference type="ARBA" id="ARBA00023136"/>
    </source>
</evidence>
<evidence type="ECO:0000256" key="10">
    <source>
        <dbReference type="SAM" id="SignalP"/>
    </source>
</evidence>
<keyword evidence="12" id="KW-1185">Reference proteome</keyword>
<dbReference type="PaxDb" id="121845-A0A3Q0JH09"/>
<dbReference type="GO" id="GO:0005886">
    <property type="term" value="C:plasma membrane"/>
    <property type="evidence" value="ECO:0007669"/>
    <property type="project" value="TreeGrafter"/>
</dbReference>
<keyword evidence="4" id="KW-0106">Calcium</keyword>
<dbReference type="STRING" id="121845.A0A3Q0JH09"/>
<comment type="subcellular location">
    <subcellularLocation>
        <location evidence="1">Membrane</location>
        <topology evidence="1">Multi-pass membrane protein</topology>
    </subcellularLocation>
</comment>
<gene>
    <name evidence="13" type="primary">LOC103521092</name>
</gene>
<feature type="domain" description="Sodium/calcium exchanger membrane region" evidence="11">
    <location>
        <begin position="296"/>
        <end position="439"/>
    </location>
</feature>
<accession>A0A3Q0JH09</accession>
<evidence type="ECO:0000313" key="12">
    <source>
        <dbReference type="Proteomes" id="UP000079169"/>
    </source>
</evidence>
<keyword evidence="4" id="KW-0406">Ion transport</keyword>
<dbReference type="FunFam" id="1.20.1420.30:FF:000004">
    <property type="entry name" value="Sodium/potassium/calcium exchanger 2 isoform 1"/>
    <property type="match status" value="1"/>
</dbReference>
<keyword evidence="4" id="KW-0109">Calcium transport</keyword>
<evidence type="ECO:0000256" key="6">
    <source>
        <dbReference type="ARBA" id="ARBA00022989"/>
    </source>
</evidence>
<dbReference type="InterPro" id="IPR004481">
    <property type="entry name" value="K/Na/Ca-exchanger"/>
</dbReference>
<organism evidence="12 13">
    <name type="scientific">Diaphorina citri</name>
    <name type="common">Asian citrus psyllid</name>
    <dbReference type="NCBI Taxonomy" id="121845"/>
    <lineage>
        <taxon>Eukaryota</taxon>
        <taxon>Metazoa</taxon>
        <taxon>Ecdysozoa</taxon>
        <taxon>Arthropoda</taxon>
        <taxon>Hexapoda</taxon>
        <taxon>Insecta</taxon>
        <taxon>Pterygota</taxon>
        <taxon>Neoptera</taxon>
        <taxon>Paraneoptera</taxon>
        <taxon>Hemiptera</taxon>
        <taxon>Sternorrhyncha</taxon>
        <taxon>Psylloidea</taxon>
        <taxon>Psyllidae</taxon>
        <taxon>Diaphorininae</taxon>
        <taxon>Diaphorina</taxon>
    </lineage>
</organism>
<dbReference type="AlphaFoldDB" id="A0A3Q0JH09"/>
<feature type="compositionally biased region" description="Polar residues" evidence="8">
    <location>
        <begin position="251"/>
        <end position="264"/>
    </location>
</feature>
<dbReference type="GO" id="GO:0008273">
    <property type="term" value="F:calcium, potassium:sodium antiporter activity"/>
    <property type="evidence" value="ECO:0007669"/>
    <property type="project" value="TreeGrafter"/>
</dbReference>
<evidence type="ECO:0000313" key="13">
    <source>
        <dbReference type="RefSeq" id="XP_026687722.1"/>
    </source>
</evidence>
<keyword evidence="5 9" id="KW-0812">Transmembrane</keyword>
<reference evidence="13" key="1">
    <citation type="submission" date="2025-08" db="UniProtKB">
        <authorList>
            <consortium name="RefSeq"/>
        </authorList>
    </citation>
    <scope>IDENTIFICATION</scope>
</reference>